<name>A0AA39GJY8_SARSR</name>
<dbReference type="InterPro" id="IPR026832">
    <property type="entry name" value="Asteroid"/>
</dbReference>
<dbReference type="InterPro" id="IPR039436">
    <property type="entry name" value="Asteroid_dom"/>
</dbReference>
<evidence type="ECO:0000313" key="5">
    <source>
        <dbReference type="Proteomes" id="UP001175261"/>
    </source>
</evidence>
<proteinExistence type="inferred from homology"/>
<dbReference type="SUPFAM" id="SSF88723">
    <property type="entry name" value="PIN domain-like"/>
    <property type="match status" value="1"/>
</dbReference>
<dbReference type="Pfam" id="PF12813">
    <property type="entry name" value="XPG_I_2"/>
    <property type="match status" value="1"/>
</dbReference>
<dbReference type="PANTHER" id="PTHR15665:SF1">
    <property type="entry name" value="PROTEIN ASTEROID HOMOLOG 1"/>
    <property type="match status" value="1"/>
</dbReference>
<feature type="region of interest" description="Disordered" evidence="2">
    <location>
        <begin position="541"/>
        <end position="561"/>
    </location>
</feature>
<feature type="domain" description="Asteroid" evidence="3">
    <location>
        <begin position="141"/>
        <end position="360"/>
    </location>
</feature>
<evidence type="ECO:0000259" key="3">
    <source>
        <dbReference type="Pfam" id="PF12813"/>
    </source>
</evidence>
<sequence>MGIPNLLSTLEPFAQPSKLNRRNVVIDGPALAYHILHKCTANGFLEPSYELLGRSAITWLDTLASHDVIVEAIYFDAFLPPSKRPTRIDRVHKSTTHLVRLSSKCPHGLPIPGVSPSTLDASALFDISGQPSQQKHYPLQPPFLVPAVIDALKTSNLYRDSVHLVPGEADEFCARHVFKATPACILTSDSDLLVHDLPVGTGVVFLRDIYSTDDNALSCALFTPADISTQFEVPCTRLAYERERLPQATVNQLRRACLEETPDEDLYRLFCRQYLQSEKVISRIPWSFNLLDPRLSELIYQLSDPSSPEPDMFLPTLTEDPSRRSTWEPSMNIRSMGYTFAAQVCKSRHKTLREHRKIQNVAQHKGTSSKLSKRNARLFLDELLTLLKRCARYTRSESEPAWLLACLAIDVQDHLKTEKRSCVLEMLRNPERPSRNSKLHSWELAHVSAHFLATLYSLRLVDQIFRALPPTAVNELPAGAVELSEHISLILPALTAFPDIATVSRHFKDNGLVEALRARLDEMLGLEGEGPDTIKDIEEEAERGKAGKANANPQIGRRTNNLFDLLSDDQ</sequence>
<dbReference type="AlphaFoldDB" id="A0AA39GJY8"/>
<comment type="similarity">
    <text evidence="1">Belongs to the asteroid family.</text>
</comment>
<evidence type="ECO:0000256" key="2">
    <source>
        <dbReference type="SAM" id="MobiDB-lite"/>
    </source>
</evidence>
<organism evidence="4 5">
    <name type="scientific">Sarocladium strictum</name>
    <name type="common">Black bundle disease fungus</name>
    <name type="synonym">Acremonium strictum</name>
    <dbReference type="NCBI Taxonomy" id="5046"/>
    <lineage>
        <taxon>Eukaryota</taxon>
        <taxon>Fungi</taxon>
        <taxon>Dikarya</taxon>
        <taxon>Ascomycota</taxon>
        <taxon>Pezizomycotina</taxon>
        <taxon>Sordariomycetes</taxon>
        <taxon>Hypocreomycetidae</taxon>
        <taxon>Hypocreales</taxon>
        <taxon>Sarocladiaceae</taxon>
        <taxon>Sarocladium</taxon>
    </lineage>
</organism>
<gene>
    <name evidence="4" type="ORF">NLU13_4998</name>
</gene>
<reference evidence="4" key="1">
    <citation type="submission" date="2022-10" db="EMBL/GenBank/DDBJ databases">
        <title>Determination and structural analysis of whole genome sequence of Sarocladium strictum F4-1.</title>
        <authorList>
            <person name="Hu L."/>
            <person name="Jiang Y."/>
        </authorList>
    </citation>
    <scope>NUCLEOTIDE SEQUENCE</scope>
    <source>
        <strain evidence="4">F4-1</strain>
    </source>
</reference>
<comment type="caution">
    <text evidence="4">The sequence shown here is derived from an EMBL/GenBank/DDBJ whole genome shotgun (WGS) entry which is preliminary data.</text>
</comment>
<dbReference type="EMBL" id="JAPDFR010000003">
    <property type="protein sequence ID" value="KAK0388755.1"/>
    <property type="molecule type" value="Genomic_DNA"/>
</dbReference>
<keyword evidence="5" id="KW-1185">Reference proteome</keyword>
<dbReference type="Proteomes" id="UP001175261">
    <property type="component" value="Unassembled WGS sequence"/>
</dbReference>
<dbReference type="Gene3D" id="3.40.50.1010">
    <property type="entry name" value="5'-nuclease"/>
    <property type="match status" value="1"/>
</dbReference>
<accession>A0AA39GJY8</accession>
<dbReference type="PANTHER" id="PTHR15665">
    <property type="entry name" value="ASTEROID PROTEIN"/>
    <property type="match status" value="1"/>
</dbReference>
<evidence type="ECO:0000313" key="4">
    <source>
        <dbReference type="EMBL" id="KAK0388755.1"/>
    </source>
</evidence>
<protein>
    <recommendedName>
        <fullName evidence="3">Asteroid domain-containing protein</fullName>
    </recommendedName>
</protein>
<evidence type="ECO:0000256" key="1">
    <source>
        <dbReference type="ARBA" id="ARBA00007398"/>
    </source>
</evidence>
<dbReference type="InterPro" id="IPR029060">
    <property type="entry name" value="PIN-like_dom_sf"/>
</dbReference>